<evidence type="ECO:0000256" key="33">
    <source>
        <dbReference type="ARBA" id="ARBA00036358"/>
    </source>
</evidence>
<dbReference type="Ensembl" id="ENSPKIT00000001272.1">
    <property type="protein sequence ID" value="ENSPKIP00000020651.1"/>
    <property type="gene ID" value="ENSPKIG00000005344.1"/>
</dbReference>
<evidence type="ECO:0000256" key="13">
    <source>
        <dbReference type="ARBA" id="ARBA00022585"/>
    </source>
</evidence>
<feature type="chain" id="PRO_5017348915" description="Prostaglandin G/H synthase 1" evidence="37">
    <location>
        <begin position="23"/>
        <end position="549"/>
    </location>
</feature>
<dbReference type="InterPro" id="IPR000742">
    <property type="entry name" value="EGF"/>
</dbReference>
<sequence>TVPSPALICAVFLLVRGFLCQGQDTKSTNPCCHFPCQNWGVCVRFGMDRYECDCTRTGYYGENCTIPEFWSRVQQLLKPTPDVMHYILTHFKWLWDIINQTFLRNMLMRLVLQVRASLIPSPPTYNSKYGYLNWESYSNATYYTRILPPVPEDCPTPMGVKGKAVLPDPEVLVEKFLLRKKFRPDPQGSNLMFAFFAQHFTHQFFKTHNRVGLGFTKALGHGVDAGHIYGDNLARQLRLRLHKDGKLKYQVGDLLASKFEHICNILFPSCDYDLAKGKDKSRGRVQCFLEIWADENIQEQLYATHRNSEMFCKLQDVYLYVHISAMIMFLLCVIDQVKMFDSVRPDRCRQLCSLNSSLPPVDTFELYSSEPQHCCSLHHVLQIGGGHNIHQVTAKVAVSTIKESRHLRFQSFNQYRKRFKLKPYTSFEEFTGEKIMARELEELYGDIDALEFYPALLLEKTRPGAIFGQSMVEMGSPFSLKGLLGNPVCSPEYWKPSTFGGQTGFDIVKSASLEKLVCLNTKKCPYVSFHVPAANDDQQQNEPKQQTEL</sequence>
<dbReference type="Gene3D" id="1.10.640.10">
    <property type="entry name" value="Haem peroxidase domain superfamily, animal type"/>
    <property type="match status" value="2"/>
</dbReference>
<organism evidence="39 40">
    <name type="scientific">Paramormyrops kingsleyae</name>
    <dbReference type="NCBI Taxonomy" id="1676925"/>
    <lineage>
        <taxon>Eukaryota</taxon>
        <taxon>Metazoa</taxon>
        <taxon>Chordata</taxon>
        <taxon>Craniata</taxon>
        <taxon>Vertebrata</taxon>
        <taxon>Euteleostomi</taxon>
        <taxon>Actinopterygii</taxon>
        <taxon>Neopterygii</taxon>
        <taxon>Teleostei</taxon>
        <taxon>Osteoglossocephala</taxon>
        <taxon>Osteoglossomorpha</taxon>
        <taxon>Osteoglossiformes</taxon>
        <taxon>Mormyridae</taxon>
        <taxon>Paramormyrops</taxon>
    </lineage>
</organism>
<proteinExistence type="inferred from homology"/>
<keyword evidence="10" id="KW-0444">Lipid biosynthesis</keyword>
<keyword evidence="16 37" id="KW-0732">Signal</keyword>
<dbReference type="InterPro" id="IPR019791">
    <property type="entry name" value="Haem_peroxidase_animal"/>
</dbReference>
<evidence type="ECO:0000256" key="18">
    <source>
        <dbReference type="ARBA" id="ARBA00022832"/>
    </source>
</evidence>
<dbReference type="Proteomes" id="UP000261540">
    <property type="component" value="Unplaced"/>
</dbReference>
<keyword evidence="25" id="KW-1015">Disulfide bond</keyword>
<evidence type="ECO:0000256" key="34">
    <source>
        <dbReference type="ARBA" id="ARBA00036409"/>
    </source>
</evidence>
<evidence type="ECO:0000256" key="16">
    <source>
        <dbReference type="ARBA" id="ARBA00022729"/>
    </source>
</evidence>
<comment type="caution">
    <text evidence="36">Lacks conserved residue(s) required for the propagation of feature annotation.</text>
</comment>
<evidence type="ECO:0000256" key="17">
    <source>
        <dbReference type="ARBA" id="ARBA00022824"/>
    </source>
</evidence>
<dbReference type="AlphaFoldDB" id="A0A3B3RSE0"/>
<dbReference type="SUPFAM" id="SSF48113">
    <property type="entry name" value="Heme-dependent peroxidases"/>
    <property type="match status" value="2"/>
</dbReference>
<dbReference type="GeneTree" id="ENSGT00390000010743"/>
<evidence type="ECO:0000256" key="37">
    <source>
        <dbReference type="SAM" id="SignalP"/>
    </source>
</evidence>
<dbReference type="GO" id="GO:0016702">
    <property type="term" value="F:oxidoreductase activity, acting on single donors with incorporation of molecular oxygen, incorporation of two atoms of oxygen"/>
    <property type="evidence" value="ECO:0007669"/>
    <property type="project" value="TreeGrafter"/>
</dbReference>
<evidence type="ECO:0000256" key="21">
    <source>
        <dbReference type="ARBA" id="ARBA00023002"/>
    </source>
</evidence>
<dbReference type="GO" id="GO:0043005">
    <property type="term" value="C:neuron projection"/>
    <property type="evidence" value="ECO:0007669"/>
    <property type="project" value="TreeGrafter"/>
</dbReference>
<keyword evidence="26" id="KW-0275">Fatty acid biosynthesis</keyword>
<reference evidence="39" key="1">
    <citation type="submission" date="2025-08" db="UniProtKB">
        <authorList>
            <consortium name="Ensembl"/>
        </authorList>
    </citation>
    <scope>IDENTIFICATION</scope>
</reference>
<dbReference type="FunFam" id="2.10.25.10:FF:000235">
    <property type="entry name" value="Prostaglandin G/H synthase 2"/>
    <property type="match status" value="1"/>
</dbReference>
<evidence type="ECO:0000256" key="12">
    <source>
        <dbReference type="ARBA" id="ARBA00022559"/>
    </source>
</evidence>
<keyword evidence="14" id="KW-0349">Heme</keyword>
<evidence type="ECO:0000256" key="11">
    <source>
        <dbReference type="ARBA" id="ARBA00022536"/>
    </source>
</evidence>
<evidence type="ECO:0000256" key="5">
    <source>
        <dbReference type="ARBA" id="ARBA00008928"/>
    </source>
</evidence>
<dbReference type="PROSITE" id="PS50026">
    <property type="entry name" value="EGF_3"/>
    <property type="match status" value="1"/>
</dbReference>
<evidence type="ECO:0000256" key="26">
    <source>
        <dbReference type="ARBA" id="ARBA00023160"/>
    </source>
</evidence>
<evidence type="ECO:0000256" key="30">
    <source>
        <dbReference type="ARBA" id="ARBA00033143"/>
    </source>
</evidence>
<keyword evidence="23" id="KW-0443">Lipid metabolism</keyword>
<keyword evidence="11 36" id="KW-0245">EGF-like domain</keyword>
<evidence type="ECO:0000256" key="29">
    <source>
        <dbReference type="ARBA" id="ARBA00031794"/>
    </source>
</evidence>
<dbReference type="PANTHER" id="PTHR11903">
    <property type="entry name" value="PROSTAGLANDIN G/H SYNTHASE"/>
    <property type="match status" value="1"/>
</dbReference>
<evidence type="ECO:0000256" key="19">
    <source>
        <dbReference type="ARBA" id="ARBA00022848"/>
    </source>
</evidence>
<keyword evidence="27" id="KW-0325">Glycoprotein</keyword>
<comment type="catalytic activity">
    <reaction evidence="34">
        <text>(9Z,12Z)-octadecadienoate + AH2 + O2 = (13R)-hydroxy-(9Z,11E)-octadecadienoate + A + H2O</text>
        <dbReference type="Rhea" id="RHEA:75455"/>
        <dbReference type="ChEBI" id="CHEBI:13193"/>
        <dbReference type="ChEBI" id="CHEBI:15377"/>
        <dbReference type="ChEBI" id="CHEBI:15379"/>
        <dbReference type="ChEBI" id="CHEBI:17499"/>
        <dbReference type="ChEBI" id="CHEBI:30245"/>
        <dbReference type="ChEBI" id="CHEBI:136655"/>
    </reaction>
    <physiologicalReaction direction="left-to-right" evidence="34">
        <dbReference type="Rhea" id="RHEA:75456"/>
    </physiologicalReaction>
</comment>
<keyword evidence="24" id="KW-0472">Membrane</keyword>
<dbReference type="UniPathway" id="UPA00662"/>
<evidence type="ECO:0000256" key="25">
    <source>
        <dbReference type="ARBA" id="ARBA00023157"/>
    </source>
</evidence>
<evidence type="ECO:0000256" key="9">
    <source>
        <dbReference type="ARBA" id="ARBA00022501"/>
    </source>
</evidence>
<evidence type="ECO:0000256" key="3">
    <source>
        <dbReference type="ARBA" id="ARBA00004586"/>
    </source>
</evidence>
<keyword evidence="9" id="KW-0644">Prostaglandin metabolism</keyword>
<feature type="domain" description="EGF-like" evidence="38">
    <location>
        <begin position="27"/>
        <end position="65"/>
    </location>
</feature>
<evidence type="ECO:0000256" key="35">
    <source>
        <dbReference type="PIRSR" id="PIRSR619791-2"/>
    </source>
</evidence>
<dbReference type="PANTHER" id="PTHR11903:SF6">
    <property type="entry name" value="PROSTAGLANDIN G_H SYNTHASE 1"/>
    <property type="match status" value="1"/>
</dbReference>
<dbReference type="GO" id="GO:0006979">
    <property type="term" value="P:response to oxidative stress"/>
    <property type="evidence" value="ECO:0007669"/>
    <property type="project" value="InterPro"/>
</dbReference>
<keyword evidence="20" id="KW-0223">Dioxygenase</keyword>
<dbReference type="InterPro" id="IPR010255">
    <property type="entry name" value="Haem_peroxidase_sf"/>
</dbReference>
<comment type="catalytic activity">
    <reaction evidence="31">
        <text>(9Z,12Z)-octadecadienoate + AH2 + O2 = (9S)-hydroxy-(10E,12Z)-octadecadienoate + A + H2O</text>
        <dbReference type="Rhea" id="RHEA:75459"/>
        <dbReference type="ChEBI" id="CHEBI:13193"/>
        <dbReference type="ChEBI" id="CHEBI:15377"/>
        <dbReference type="ChEBI" id="CHEBI:15379"/>
        <dbReference type="ChEBI" id="CHEBI:17499"/>
        <dbReference type="ChEBI" id="CHEBI:30245"/>
        <dbReference type="ChEBI" id="CHEBI:77852"/>
    </reaction>
    <physiologicalReaction direction="left-to-right" evidence="31">
        <dbReference type="Rhea" id="RHEA:75460"/>
    </physiologicalReaction>
</comment>
<evidence type="ECO:0000256" key="31">
    <source>
        <dbReference type="ARBA" id="ARBA00035976"/>
    </source>
</evidence>
<dbReference type="GO" id="GO:0020037">
    <property type="term" value="F:heme binding"/>
    <property type="evidence" value="ECO:0007669"/>
    <property type="project" value="InterPro"/>
</dbReference>
<keyword evidence="17" id="KW-0256">Endoplasmic reticulum</keyword>
<dbReference type="SUPFAM" id="SSF57196">
    <property type="entry name" value="EGF/Laminin"/>
    <property type="match status" value="1"/>
</dbReference>
<evidence type="ECO:0000259" key="38">
    <source>
        <dbReference type="PROSITE" id="PS50026"/>
    </source>
</evidence>
<evidence type="ECO:0000256" key="23">
    <source>
        <dbReference type="ARBA" id="ARBA00023098"/>
    </source>
</evidence>
<evidence type="ECO:0000256" key="27">
    <source>
        <dbReference type="ARBA" id="ARBA00023180"/>
    </source>
</evidence>
<evidence type="ECO:0000256" key="10">
    <source>
        <dbReference type="ARBA" id="ARBA00022516"/>
    </source>
</evidence>
<evidence type="ECO:0000256" key="1">
    <source>
        <dbReference type="ARBA" id="ARBA00001970"/>
    </source>
</evidence>
<evidence type="ECO:0000256" key="32">
    <source>
        <dbReference type="ARBA" id="ARBA00036313"/>
    </source>
</evidence>
<dbReference type="EC" id="1.14.99.1" evidence="7"/>
<comment type="pathway">
    <text evidence="4">Lipid metabolism; prostaglandin biosynthesis.</text>
</comment>
<dbReference type="STRING" id="1676925.ENSPKIP00000020651"/>
<evidence type="ECO:0000256" key="4">
    <source>
        <dbReference type="ARBA" id="ARBA00004702"/>
    </source>
</evidence>
<keyword evidence="15" id="KW-0479">Metal-binding</keyword>
<keyword evidence="40" id="KW-1185">Reference proteome</keyword>
<protein>
    <recommendedName>
        <fullName evidence="8">Prostaglandin G/H synthase 1</fullName>
        <ecNumber evidence="7">1.14.99.1</ecNumber>
    </recommendedName>
    <alternativeName>
        <fullName evidence="28">Cyclooxygenase-1</fullName>
    </alternativeName>
    <alternativeName>
        <fullName evidence="29">Prostaglandin H2 synthase 1</fullName>
    </alternativeName>
    <alternativeName>
        <fullName evidence="30">Prostaglandin-endoperoxide synthase 1</fullName>
    </alternativeName>
</protein>
<dbReference type="GO" id="GO:0046872">
    <property type="term" value="F:metal ion binding"/>
    <property type="evidence" value="ECO:0007669"/>
    <property type="project" value="UniProtKB-KW"/>
</dbReference>
<dbReference type="GO" id="GO:0005789">
    <property type="term" value="C:endoplasmic reticulum membrane"/>
    <property type="evidence" value="ECO:0007669"/>
    <property type="project" value="UniProtKB-SubCell"/>
</dbReference>
<reference evidence="39" key="2">
    <citation type="submission" date="2025-09" db="UniProtKB">
        <authorList>
            <consortium name="Ensembl"/>
        </authorList>
    </citation>
    <scope>IDENTIFICATION</scope>
</reference>
<dbReference type="GO" id="GO:0019371">
    <property type="term" value="P:cyclooxygenase pathway"/>
    <property type="evidence" value="ECO:0007669"/>
    <property type="project" value="TreeGrafter"/>
</dbReference>
<feature type="binding site" evidence="35">
    <location>
        <position position="115"/>
    </location>
    <ligand>
        <name>substrate</name>
    </ligand>
</feature>
<dbReference type="PROSITE" id="PS50292">
    <property type="entry name" value="PEROXIDASE_3"/>
    <property type="match status" value="1"/>
</dbReference>
<accession>A0A3B3RSE0</accession>
<keyword evidence="12" id="KW-0575">Peroxidase</keyword>
<dbReference type="InterPro" id="IPR050783">
    <property type="entry name" value="Oxylipin_biosynth_metab"/>
</dbReference>
<comment type="subcellular location">
    <subcellularLocation>
        <location evidence="3">Endoplasmic reticulum membrane</location>
    </subcellularLocation>
    <subcellularLocation>
        <location evidence="2">Microsome membrane</location>
    </subcellularLocation>
</comment>
<comment type="similarity">
    <text evidence="5">Belongs to the prostaglandin G/H synthase family.</text>
</comment>
<dbReference type="Gene3D" id="2.10.25.10">
    <property type="entry name" value="Laminin"/>
    <property type="match status" value="1"/>
</dbReference>
<evidence type="ECO:0000256" key="36">
    <source>
        <dbReference type="PROSITE-ProRule" id="PRU00076"/>
    </source>
</evidence>
<comment type="catalytic activity">
    <reaction evidence="33">
        <text>(9Z,12Z)-octadecadienoate + AH2 + O2 = (13S)-hydroxy-(9Z,11E)-octadecadienoate + A + H2O</text>
        <dbReference type="Rhea" id="RHEA:75451"/>
        <dbReference type="ChEBI" id="CHEBI:13193"/>
        <dbReference type="ChEBI" id="CHEBI:15377"/>
        <dbReference type="ChEBI" id="CHEBI:15379"/>
        <dbReference type="ChEBI" id="CHEBI:17499"/>
        <dbReference type="ChEBI" id="CHEBI:30245"/>
        <dbReference type="ChEBI" id="CHEBI:90850"/>
    </reaction>
    <physiologicalReaction direction="left-to-right" evidence="33">
        <dbReference type="Rhea" id="RHEA:75452"/>
    </physiologicalReaction>
</comment>
<evidence type="ECO:0000256" key="20">
    <source>
        <dbReference type="ARBA" id="ARBA00022964"/>
    </source>
</evidence>
<evidence type="ECO:0000256" key="2">
    <source>
        <dbReference type="ARBA" id="ARBA00004524"/>
    </source>
</evidence>
<keyword evidence="13" id="KW-0643">Prostaglandin biosynthesis</keyword>
<evidence type="ECO:0000256" key="7">
    <source>
        <dbReference type="ARBA" id="ARBA00012440"/>
    </source>
</evidence>
<evidence type="ECO:0000256" key="22">
    <source>
        <dbReference type="ARBA" id="ARBA00023004"/>
    </source>
</evidence>
<evidence type="ECO:0000256" key="6">
    <source>
        <dbReference type="ARBA" id="ARBA00011738"/>
    </source>
</evidence>
<dbReference type="PRINTS" id="PR00457">
    <property type="entry name" value="ANPEROXIDASE"/>
</dbReference>
<keyword evidence="21" id="KW-0560">Oxidoreductase</keyword>
<evidence type="ECO:0000256" key="14">
    <source>
        <dbReference type="ARBA" id="ARBA00022617"/>
    </source>
</evidence>
<dbReference type="GO" id="GO:0004601">
    <property type="term" value="F:peroxidase activity"/>
    <property type="evidence" value="ECO:0007669"/>
    <property type="project" value="UniProtKB-KW"/>
</dbReference>
<comment type="subunit">
    <text evidence="6">Homodimer.</text>
</comment>
<evidence type="ECO:0000313" key="39">
    <source>
        <dbReference type="Ensembl" id="ENSPKIP00000020651.1"/>
    </source>
</evidence>
<dbReference type="InterPro" id="IPR037120">
    <property type="entry name" value="Haem_peroxidase_sf_animal"/>
</dbReference>
<dbReference type="GO" id="GO:0004666">
    <property type="term" value="F:prostaglandin-endoperoxide synthase activity"/>
    <property type="evidence" value="ECO:0007669"/>
    <property type="project" value="UniProtKB-EC"/>
</dbReference>
<evidence type="ECO:0000256" key="24">
    <source>
        <dbReference type="ARBA" id="ARBA00023136"/>
    </source>
</evidence>
<evidence type="ECO:0000313" key="40">
    <source>
        <dbReference type="Proteomes" id="UP000261540"/>
    </source>
</evidence>
<keyword evidence="22" id="KW-0408">Iron</keyword>
<comment type="catalytic activity">
    <reaction evidence="32">
        <text>(9Z,12Z)-octadecadienoate + AH2 + O2 = (9R)-hydroxy-(10E,12Z)-octadecadienoate + A + H2O</text>
        <dbReference type="Rhea" id="RHEA:75447"/>
        <dbReference type="ChEBI" id="CHEBI:13193"/>
        <dbReference type="ChEBI" id="CHEBI:15377"/>
        <dbReference type="ChEBI" id="CHEBI:15379"/>
        <dbReference type="ChEBI" id="CHEBI:17499"/>
        <dbReference type="ChEBI" id="CHEBI:30245"/>
        <dbReference type="ChEBI" id="CHEBI:77895"/>
    </reaction>
    <physiologicalReaction direction="left-to-right" evidence="32">
        <dbReference type="Rhea" id="RHEA:75448"/>
    </physiologicalReaction>
</comment>
<keyword evidence="18" id="KW-0276">Fatty acid metabolism</keyword>
<keyword evidence="19" id="KW-0492">Microsome</keyword>
<evidence type="ECO:0000256" key="15">
    <source>
        <dbReference type="ARBA" id="ARBA00022723"/>
    </source>
</evidence>
<name>A0A3B3RSE0_9TELE</name>
<dbReference type="Pfam" id="PF03098">
    <property type="entry name" value="An_peroxidase"/>
    <property type="match status" value="1"/>
</dbReference>
<evidence type="ECO:0000256" key="8">
    <source>
        <dbReference type="ARBA" id="ARBA00020404"/>
    </source>
</evidence>
<feature type="signal peptide" evidence="37">
    <location>
        <begin position="1"/>
        <end position="22"/>
    </location>
</feature>
<evidence type="ECO:0000256" key="28">
    <source>
        <dbReference type="ARBA" id="ARBA00031217"/>
    </source>
</evidence>
<comment type="cofactor">
    <cofactor evidence="1">
        <name>heme b</name>
        <dbReference type="ChEBI" id="CHEBI:60344"/>
    </cofactor>
</comment>